<reference evidence="2" key="1">
    <citation type="submission" date="2022-10" db="EMBL/GenBank/DDBJ databases">
        <title>Genome assembly of Pristionchus species.</title>
        <authorList>
            <person name="Yoshida K."/>
            <person name="Sommer R.J."/>
        </authorList>
    </citation>
    <scope>NUCLEOTIDE SEQUENCE [LARGE SCALE GENOMIC DNA]</scope>
    <source>
        <strain evidence="2">RS5460</strain>
    </source>
</reference>
<proteinExistence type="predicted"/>
<name>A0AAN5IF62_9BILA</name>
<protein>
    <submittedName>
        <fullName evidence="1">Uncharacterized protein</fullName>
    </submittedName>
</protein>
<keyword evidence="2" id="KW-1185">Reference proteome</keyword>
<gene>
    <name evidence="1" type="ORF">PMAYCL1PPCAC_32669</name>
</gene>
<feature type="non-terminal residue" evidence="1">
    <location>
        <position position="1"/>
    </location>
</feature>
<comment type="caution">
    <text evidence="1">The sequence shown here is derived from an EMBL/GenBank/DDBJ whole genome shotgun (WGS) entry which is preliminary data.</text>
</comment>
<evidence type="ECO:0000313" key="1">
    <source>
        <dbReference type="EMBL" id="GMR62474.1"/>
    </source>
</evidence>
<dbReference type="EMBL" id="BTRK01000006">
    <property type="protein sequence ID" value="GMR62474.1"/>
    <property type="molecule type" value="Genomic_DNA"/>
</dbReference>
<dbReference type="Proteomes" id="UP001328107">
    <property type="component" value="Unassembled WGS sequence"/>
</dbReference>
<sequence length="117" mass="13448">LSKSFSSHFRDMTPVTDCHCSENNVSESPIEYQNSDTPEMVVDVRSMEADEEVEQILEVPLGRVEAMMDPEDAAKEGVMKIIRANISRITEQVNKIDYDRLKRSQIQHFNRYGCFSC</sequence>
<evidence type="ECO:0000313" key="2">
    <source>
        <dbReference type="Proteomes" id="UP001328107"/>
    </source>
</evidence>
<dbReference type="AlphaFoldDB" id="A0AAN5IF62"/>
<organism evidence="1 2">
    <name type="scientific">Pristionchus mayeri</name>
    <dbReference type="NCBI Taxonomy" id="1317129"/>
    <lineage>
        <taxon>Eukaryota</taxon>
        <taxon>Metazoa</taxon>
        <taxon>Ecdysozoa</taxon>
        <taxon>Nematoda</taxon>
        <taxon>Chromadorea</taxon>
        <taxon>Rhabditida</taxon>
        <taxon>Rhabditina</taxon>
        <taxon>Diplogasteromorpha</taxon>
        <taxon>Diplogasteroidea</taxon>
        <taxon>Neodiplogasteridae</taxon>
        <taxon>Pristionchus</taxon>
    </lineage>
</organism>
<accession>A0AAN5IF62</accession>